<dbReference type="FunFam" id="3.30.565.10:FF:000010">
    <property type="entry name" value="Sensor histidine kinase RcsC"/>
    <property type="match status" value="1"/>
</dbReference>
<proteinExistence type="predicted"/>
<dbReference type="InterPro" id="IPR011006">
    <property type="entry name" value="CheY-like_superfamily"/>
</dbReference>
<keyword evidence="3 11" id="KW-0597">Phosphoprotein</keyword>
<dbReference type="InterPro" id="IPR001789">
    <property type="entry name" value="Sig_transdc_resp-reg_receiver"/>
</dbReference>
<dbReference type="InterPro" id="IPR035965">
    <property type="entry name" value="PAS-like_dom_sf"/>
</dbReference>
<dbReference type="CDD" id="cd16922">
    <property type="entry name" value="HATPase_EvgS-ArcB-TorS-like"/>
    <property type="match status" value="1"/>
</dbReference>
<keyword evidence="6 17" id="KW-0418">Kinase</keyword>
<evidence type="ECO:0000259" key="16">
    <source>
        <dbReference type="PROSITE" id="PS50113"/>
    </source>
</evidence>
<dbReference type="PROSITE" id="PS50112">
    <property type="entry name" value="PAS"/>
    <property type="match status" value="2"/>
</dbReference>
<evidence type="ECO:0000256" key="7">
    <source>
        <dbReference type="ARBA" id="ARBA00022840"/>
    </source>
</evidence>
<dbReference type="Pfam" id="PF00512">
    <property type="entry name" value="HisKA"/>
    <property type="match status" value="1"/>
</dbReference>
<dbReference type="PATRIC" id="fig|1262666.3.peg.3335"/>
<dbReference type="InterPro" id="IPR000014">
    <property type="entry name" value="PAS"/>
</dbReference>
<dbReference type="Pfam" id="PF02518">
    <property type="entry name" value="HATPase_c"/>
    <property type="match status" value="1"/>
</dbReference>
<dbReference type="InterPro" id="IPR036890">
    <property type="entry name" value="HATPase_C_sf"/>
</dbReference>
<dbReference type="OrthoDB" id="9816309at2"/>
<dbReference type="FunFam" id="1.10.287.130:FF:000002">
    <property type="entry name" value="Two-component osmosensing histidine kinase"/>
    <property type="match status" value="1"/>
</dbReference>
<evidence type="ECO:0000256" key="8">
    <source>
        <dbReference type="ARBA" id="ARBA00023012"/>
    </source>
</evidence>
<dbReference type="SMART" id="SM00091">
    <property type="entry name" value="PAS"/>
    <property type="match status" value="2"/>
</dbReference>
<dbReference type="GO" id="GO:0005524">
    <property type="term" value="F:ATP binding"/>
    <property type="evidence" value="ECO:0007669"/>
    <property type="project" value="UniProtKB-KW"/>
</dbReference>
<feature type="domain" description="PAC" evidence="16">
    <location>
        <begin position="128"/>
        <end position="180"/>
    </location>
</feature>
<evidence type="ECO:0000256" key="5">
    <source>
        <dbReference type="ARBA" id="ARBA00022741"/>
    </source>
</evidence>
<dbReference type="SUPFAM" id="SSF55874">
    <property type="entry name" value="ATPase domain of HSP90 chaperone/DNA topoisomerase II/histidine kinase"/>
    <property type="match status" value="1"/>
</dbReference>
<feature type="modified residue" description="4-aspartylphosphate" evidence="11">
    <location>
        <position position="620"/>
    </location>
</feature>
<dbReference type="SMART" id="SM00388">
    <property type="entry name" value="HisKA"/>
    <property type="match status" value="1"/>
</dbReference>
<keyword evidence="8" id="KW-0902">Two-component regulatory system</keyword>
<feature type="compositionally biased region" description="Basic and acidic residues" evidence="12">
    <location>
        <begin position="1"/>
        <end position="26"/>
    </location>
</feature>
<dbReference type="CDD" id="cd00082">
    <property type="entry name" value="HisKA"/>
    <property type="match status" value="1"/>
</dbReference>
<dbReference type="InterPro" id="IPR003661">
    <property type="entry name" value="HisK_dim/P_dom"/>
</dbReference>
<dbReference type="Gene3D" id="3.30.450.20">
    <property type="entry name" value="PAS domain"/>
    <property type="match status" value="2"/>
</dbReference>
<evidence type="ECO:0000256" key="6">
    <source>
        <dbReference type="ARBA" id="ARBA00022777"/>
    </source>
</evidence>
<dbReference type="InterPro" id="IPR036097">
    <property type="entry name" value="HisK_dim/P_sf"/>
</dbReference>
<keyword evidence="4 17" id="KW-0808">Transferase</keyword>
<dbReference type="PANTHER" id="PTHR45339">
    <property type="entry name" value="HYBRID SIGNAL TRANSDUCTION HISTIDINE KINASE J"/>
    <property type="match status" value="1"/>
</dbReference>
<evidence type="ECO:0000259" key="15">
    <source>
        <dbReference type="PROSITE" id="PS50112"/>
    </source>
</evidence>
<dbReference type="InterPro" id="IPR013656">
    <property type="entry name" value="PAS_4"/>
</dbReference>
<evidence type="ECO:0000313" key="17">
    <source>
        <dbReference type="EMBL" id="EMG35803.1"/>
    </source>
</evidence>
<dbReference type="PROSITE" id="PS50110">
    <property type="entry name" value="RESPONSE_REGULATORY"/>
    <property type="match status" value="1"/>
</dbReference>
<evidence type="ECO:0000256" key="11">
    <source>
        <dbReference type="PROSITE-ProRule" id="PRU00169"/>
    </source>
</evidence>
<dbReference type="Gene3D" id="3.30.565.10">
    <property type="entry name" value="Histidine kinase-like ATPase, C-terminal domain"/>
    <property type="match status" value="1"/>
</dbReference>
<keyword evidence="5" id="KW-0547">Nucleotide-binding</keyword>
<dbReference type="GO" id="GO:0000155">
    <property type="term" value="F:phosphorelay sensor kinase activity"/>
    <property type="evidence" value="ECO:0007669"/>
    <property type="project" value="InterPro"/>
</dbReference>
<dbReference type="PANTHER" id="PTHR45339:SF1">
    <property type="entry name" value="HYBRID SIGNAL TRANSDUCTION HISTIDINE KINASE J"/>
    <property type="match status" value="1"/>
</dbReference>
<name>M5Q0M2_DESAF</name>
<dbReference type="Pfam" id="PF00072">
    <property type="entry name" value="Response_reg"/>
    <property type="match status" value="1"/>
</dbReference>
<evidence type="ECO:0000313" key="18">
    <source>
        <dbReference type="Proteomes" id="UP000011922"/>
    </source>
</evidence>
<dbReference type="NCBIfam" id="TIGR00229">
    <property type="entry name" value="sensory_box"/>
    <property type="match status" value="2"/>
</dbReference>
<feature type="domain" description="PAS" evidence="15">
    <location>
        <begin position="181"/>
        <end position="252"/>
    </location>
</feature>
<dbReference type="Gene3D" id="3.40.50.2300">
    <property type="match status" value="1"/>
</dbReference>
<evidence type="ECO:0000256" key="2">
    <source>
        <dbReference type="ARBA" id="ARBA00012438"/>
    </source>
</evidence>
<feature type="domain" description="PAS" evidence="15">
    <location>
        <begin position="48"/>
        <end position="95"/>
    </location>
</feature>
<dbReference type="AlphaFoldDB" id="M5Q0M2"/>
<comment type="subunit">
    <text evidence="9">At low DSF concentrations, interacts with RpfF.</text>
</comment>
<dbReference type="EC" id="2.7.13.3" evidence="2"/>
<evidence type="ECO:0000259" key="14">
    <source>
        <dbReference type="PROSITE" id="PS50110"/>
    </source>
</evidence>
<protein>
    <recommendedName>
        <fullName evidence="10">Sensory/regulatory protein RpfC</fullName>
        <ecNumber evidence="2">2.7.13.3</ecNumber>
    </recommendedName>
</protein>
<evidence type="ECO:0000256" key="9">
    <source>
        <dbReference type="ARBA" id="ARBA00064003"/>
    </source>
</evidence>
<dbReference type="Pfam" id="PF08448">
    <property type="entry name" value="PAS_4"/>
    <property type="match status" value="2"/>
</dbReference>
<evidence type="ECO:0000256" key="3">
    <source>
        <dbReference type="ARBA" id="ARBA00022553"/>
    </source>
</evidence>
<dbReference type="Proteomes" id="UP000011922">
    <property type="component" value="Unassembled WGS sequence"/>
</dbReference>
<dbReference type="Gene3D" id="1.10.287.130">
    <property type="match status" value="1"/>
</dbReference>
<dbReference type="PROSITE" id="PS50109">
    <property type="entry name" value="HIS_KIN"/>
    <property type="match status" value="1"/>
</dbReference>
<dbReference type="SUPFAM" id="SSF47384">
    <property type="entry name" value="Homodimeric domain of signal transducing histidine kinase"/>
    <property type="match status" value="1"/>
</dbReference>
<feature type="domain" description="Response regulatory" evidence="14">
    <location>
        <begin position="571"/>
        <end position="688"/>
    </location>
</feature>
<feature type="region of interest" description="Disordered" evidence="12">
    <location>
        <begin position="1"/>
        <end position="30"/>
    </location>
</feature>
<dbReference type="InterPro" id="IPR004358">
    <property type="entry name" value="Sig_transdc_His_kin-like_C"/>
</dbReference>
<gene>
    <name evidence="17" type="ORF">PCS_03286</name>
</gene>
<dbReference type="InterPro" id="IPR000700">
    <property type="entry name" value="PAS-assoc_C"/>
</dbReference>
<dbReference type="PRINTS" id="PR00344">
    <property type="entry name" value="BCTRLSENSOR"/>
</dbReference>
<organism evidence="17 18">
    <name type="scientific">Desulfocurvibacter africanus PCS</name>
    <dbReference type="NCBI Taxonomy" id="1262666"/>
    <lineage>
        <taxon>Bacteria</taxon>
        <taxon>Pseudomonadati</taxon>
        <taxon>Thermodesulfobacteriota</taxon>
        <taxon>Desulfovibrionia</taxon>
        <taxon>Desulfovibrionales</taxon>
        <taxon>Desulfovibrionaceae</taxon>
        <taxon>Desulfocurvibacter</taxon>
    </lineage>
</organism>
<evidence type="ECO:0000259" key="13">
    <source>
        <dbReference type="PROSITE" id="PS50109"/>
    </source>
</evidence>
<dbReference type="SMART" id="SM00387">
    <property type="entry name" value="HATPase_c"/>
    <property type="match status" value="1"/>
</dbReference>
<feature type="domain" description="PAC" evidence="16">
    <location>
        <begin position="253"/>
        <end position="306"/>
    </location>
</feature>
<dbReference type="InterPro" id="IPR005467">
    <property type="entry name" value="His_kinase_dom"/>
</dbReference>
<evidence type="ECO:0000256" key="10">
    <source>
        <dbReference type="ARBA" id="ARBA00068150"/>
    </source>
</evidence>
<sequence length="694" mass="77389">MSGRNQKDKIRSDLGEKPQEHERQDLKLGGMGGGWWDESLLGVENHRREELFRALVENSPDTISLLDRDLRHVYINPAIEAGSGLSRSVILGRTLREMQAEGVVSYSEEKVDRFEAGVKRVFDTNEQITVDVTYEDNSGKRRFCQLRMAPLHSPEGEVRQVMAISRDTTALKEAEIDLHIREERYRALVENSPDVILRYDSELRYLYANPAFEKMTGVSAKAIIGKRLGDMGAPPEIRRKIEQTVPYVLETGRERSIELVWIGLGEARNFEVRFVPEAKRNGEIKTVLAVGRDITDLVKAKAEAERANQAKSEFLANMSHEIRTPLNGIIGMINLAHMAGQEARPREYLKYANRAAENLLQIINDVLDLAKIESGRLELEKTVFNTREMLADLFATLGLQAEQKGLRFTASVDMNMPERIKGDQGRLRQICTNIVGNAVKYTREGEVSVHVTAEVLKEQAQALVASGQAAPVRFIVSVRDTGIGIAPDKLTRIFEPFTRTAQSTEFEGTGLGLTITKQLVELMEGRIDARSTPGRGSTFTVSVMLETTSEESTMVKPSEEGLGQDRTRPLKVLLAEDNEINRFLAVELLKSRGHDVVTAVNGEQALAALAKEPFDLVLMDAQMPVMDGVEATRHIRAGEAGDPNVPIVAITAYALKGDREKFLKAGMDDYLSKPIDIKELDQVLTRIETNVKTQ</sequence>
<dbReference type="SUPFAM" id="SSF52172">
    <property type="entry name" value="CheY-like"/>
    <property type="match status" value="1"/>
</dbReference>
<dbReference type="CDD" id="cd00130">
    <property type="entry name" value="PAS"/>
    <property type="match status" value="2"/>
</dbReference>
<evidence type="ECO:0000256" key="12">
    <source>
        <dbReference type="SAM" id="MobiDB-lite"/>
    </source>
</evidence>
<dbReference type="SUPFAM" id="SSF55785">
    <property type="entry name" value="PYP-like sensor domain (PAS domain)"/>
    <property type="match status" value="2"/>
</dbReference>
<comment type="caution">
    <text evidence="17">The sequence shown here is derived from an EMBL/GenBank/DDBJ whole genome shotgun (WGS) entry which is preliminary data.</text>
</comment>
<comment type="catalytic activity">
    <reaction evidence="1">
        <text>ATP + protein L-histidine = ADP + protein N-phospho-L-histidine.</text>
        <dbReference type="EC" id="2.7.13.3"/>
    </reaction>
</comment>
<keyword evidence="7" id="KW-0067">ATP-binding</keyword>
<dbReference type="SMART" id="SM00448">
    <property type="entry name" value="REC"/>
    <property type="match status" value="1"/>
</dbReference>
<reference evidence="17 18" key="1">
    <citation type="journal article" date="2013" name="Genome Announc.">
        <title>Draft Genome Sequence for Desulfovibrio africanus Strain PCS.</title>
        <authorList>
            <person name="Brown S.D."/>
            <person name="Utturkar S.M."/>
            <person name="Arkin A.P."/>
            <person name="Deutschbauer A.M."/>
            <person name="Elias D.A."/>
            <person name="Hazen T.C."/>
            <person name="Chakraborty R."/>
        </authorList>
    </citation>
    <scope>NUCLEOTIDE SEQUENCE [LARGE SCALE GENOMIC DNA]</scope>
    <source>
        <strain evidence="17 18">PCS</strain>
    </source>
</reference>
<dbReference type="PROSITE" id="PS50113">
    <property type="entry name" value="PAC"/>
    <property type="match status" value="2"/>
</dbReference>
<dbReference type="InterPro" id="IPR003594">
    <property type="entry name" value="HATPase_dom"/>
</dbReference>
<dbReference type="CDD" id="cd17546">
    <property type="entry name" value="REC_hyHK_CKI1_RcsC-like"/>
    <property type="match status" value="1"/>
</dbReference>
<evidence type="ECO:0000256" key="1">
    <source>
        <dbReference type="ARBA" id="ARBA00000085"/>
    </source>
</evidence>
<feature type="domain" description="Histidine kinase" evidence="13">
    <location>
        <begin position="317"/>
        <end position="547"/>
    </location>
</feature>
<accession>M5Q0M2</accession>
<dbReference type="EMBL" id="AOSV01000038">
    <property type="protein sequence ID" value="EMG35803.1"/>
    <property type="molecule type" value="Genomic_DNA"/>
</dbReference>
<evidence type="ECO:0000256" key="4">
    <source>
        <dbReference type="ARBA" id="ARBA00022679"/>
    </source>
</evidence>